<dbReference type="EMBL" id="JACBAZ010000008">
    <property type="protein sequence ID" value="NWK57230.1"/>
    <property type="molecule type" value="Genomic_DNA"/>
</dbReference>
<sequence length="237" mass="26292">MMNLVLALAVLMLASCIDGEEEVFIHADGSAKMRVQYTVPGMMLSDLEADKLVEIVDKAVREKANLSLVTNQVQSQKGQKIINIEIDAENVMELNDLLDEEETGEDGEEPTKAGKILQALLGEMQVSLDGLTAGVDRNVDLQPLFDQYLGKMGPSVLGESEFRYTVHLPKAAETTNAHQSLNEGRTLKWGFKLRETKQHPIHMQMRAPVPLPWWVFAALAVVVVLLVAGIYRLIRKS</sequence>
<keyword evidence="3" id="KW-1185">Reference proteome</keyword>
<dbReference type="AlphaFoldDB" id="A0A851GQZ4"/>
<proteinExistence type="predicted"/>
<evidence type="ECO:0000313" key="3">
    <source>
        <dbReference type="Proteomes" id="UP000557872"/>
    </source>
</evidence>
<comment type="caution">
    <text evidence="2">The sequence shown here is derived from an EMBL/GenBank/DDBJ whole genome shotgun (WGS) entry which is preliminary data.</text>
</comment>
<name>A0A851GQZ4_9BACT</name>
<reference evidence="2 3" key="1">
    <citation type="submission" date="2020-07" db="EMBL/GenBank/DDBJ databases">
        <title>Roseicoccus Jingziensis gen. nov., sp. nov., isolated from coastal seawater.</title>
        <authorList>
            <person name="Feng X."/>
        </authorList>
    </citation>
    <scope>NUCLEOTIDE SEQUENCE [LARGE SCALE GENOMIC DNA]</scope>
    <source>
        <strain evidence="2 3">N1E253</strain>
    </source>
</reference>
<keyword evidence="1" id="KW-0812">Transmembrane</keyword>
<gene>
    <name evidence="2" type="ORF">HW115_16530</name>
</gene>
<keyword evidence="1" id="KW-1133">Transmembrane helix</keyword>
<organism evidence="2 3">
    <name type="scientific">Oceaniferula marina</name>
    <dbReference type="NCBI Taxonomy" id="2748318"/>
    <lineage>
        <taxon>Bacteria</taxon>
        <taxon>Pseudomonadati</taxon>
        <taxon>Verrucomicrobiota</taxon>
        <taxon>Verrucomicrobiia</taxon>
        <taxon>Verrucomicrobiales</taxon>
        <taxon>Verrucomicrobiaceae</taxon>
        <taxon>Oceaniferula</taxon>
    </lineage>
</organism>
<protein>
    <recommendedName>
        <fullName evidence="4">DUF3153 domain-containing protein</fullName>
    </recommendedName>
</protein>
<evidence type="ECO:0000256" key="1">
    <source>
        <dbReference type="SAM" id="Phobius"/>
    </source>
</evidence>
<feature type="transmembrane region" description="Helical" evidence="1">
    <location>
        <begin position="211"/>
        <end position="234"/>
    </location>
</feature>
<evidence type="ECO:0008006" key="4">
    <source>
        <dbReference type="Google" id="ProtNLM"/>
    </source>
</evidence>
<keyword evidence="1" id="KW-0472">Membrane</keyword>
<dbReference type="Proteomes" id="UP000557872">
    <property type="component" value="Unassembled WGS sequence"/>
</dbReference>
<accession>A0A851GQZ4</accession>
<evidence type="ECO:0000313" key="2">
    <source>
        <dbReference type="EMBL" id="NWK57230.1"/>
    </source>
</evidence>